<dbReference type="Gene3D" id="1.25.40.10">
    <property type="entry name" value="Tetratricopeptide repeat domain"/>
    <property type="match status" value="1"/>
</dbReference>
<keyword evidence="2" id="KW-1185">Reference proteome</keyword>
<dbReference type="SMART" id="SM00028">
    <property type="entry name" value="TPR"/>
    <property type="match status" value="4"/>
</dbReference>
<protein>
    <recommendedName>
        <fullName evidence="3">Tetratricopeptide repeat protein</fullName>
    </recommendedName>
</protein>
<dbReference type="GeneID" id="39738411"/>
<dbReference type="InterPro" id="IPR019734">
    <property type="entry name" value="TPR_rpt"/>
</dbReference>
<dbReference type="KEGG" id="prel:PRELSG_1347700"/>
<evidence type="ECO:0000313" key="2">
    <source>
        <dbReference type="Proteomes" id="UP000220158"/>
    </source>
</evidence>
<dbReference type="RefSeq" id="XP_028536109.1">
    <property type="nucleotide sequence ID" value="XM_028679021.1"/>
</dbReference>
<accession>A0A1J1HE76</accession>
<dbReference type="EMBL" id="LN835308">
    <property type="protein sequence ID" value="CRH04103.1"/>
    <property type="molecule type" value="Genomic_DNA"/>
</dbReference>
<gene>
    <name evidence="1" type="ORF">PRELSG_1347700</name>
</gene>
<name>A0A1J1HE76_PLARL</name>
<sequence>MSLFLINKKKKKYIYSNMGDLRSCSTISSGTKRKCEHSNFIKKQKLLNNNVKINNIIDIKNFINKAKRRSISLSTNFPSMNDFSTCENYLNLKNENKIDENLRDQENNLKEKKYFSNIQKRYNKRTSKYLTKNYFNLKTFKKFLFKKSLLYKIRCLNHNSIWLSELSKSKMGNINNELFCNTEFIQPFPFYKKAIDLFYEKKYKDAYVLLSGVSTYCSSSFSEHKILNDNFFEKKSYNLQYMLNTLYIDKHNKLYEKNYMKKNLKTKILMKNVNDFSVINTDKNKKFLFNSIIEEKNEVINNSIFKSNSTFKYIKSKCCNNIKKKKKKVINYKFVNYENYINNICNIFLQNNYLPNFSKKKKKKIQYVKYINYSHNRDKKLIKKDSNNVKYNSNMNSKEKTSSNKELIFDIIKEKNMNHRKRSINYNSEENKKKYEVEYYLQDCDDKYSQKKNKNVSINDRNYIQKLEREYNEKIDSCHNNMTSKKKRMNIMHNEKNIHKKEIKNETEEDIRLFIFIKILCLYLYSNTFYQNNKKKKDITHDFNSENSYDEKNMNYLNGNFNIGNMKRKEILIYIAKHLRKIKKKIEFDTYLYLLLSVVCYDLKKFNKSLLYVKKSIKKDYFNFVSWVFFNNLISIEIFVFDNSNITTKFDSKNKLKFTKNYKNKNSKKKISLKKNIFIKNSKKLKKLYLYLFENEFFFNTKSNYTNVMRNYNSYIYINPLKNLKESFFFKNNYFKSNIFNKKTVKKKKKKVNHSFFSKYKNYIKRYNFKNNFMTLFGYAHFCSLNTILYKNAIDAYKFLNKMLKNNLYISSELAKLYYYCGNYYKSIKYFNQIQKISRKNKILKKDVFHKYCISYFLKKNKNEVHIEKKKDQDIFQYMMNCNDKNIMVINQKDYKNVKNLLLPMYFSKKFIYLEILVNIYFLQKKIPDLLILIYNYPKKKKKKNYDEKYFYMLGKYFSLNNNHHKSIYYFKKSIKIDKFHLYSYVSLAQEYLLFNNINSSVYILIRVIILYFNNSNAWFSLAKCLEYKKNYPFSIFSYKNAIYFQRNIALYYFLANIYLKKGDIKNYIETLKNGWMFKRSILFSSKLFLIYLKILKKEKRQISYSFNEKKNMYHLRKNIKQKYYKKYNDCFIWCIKYLKSYFKKFNKNRIYYPKVNLRNSIEYNYSNNSIIEDFILFGYLKNEEQIVHLNKLFLKSFNSLHNKNTSYLYFICLLRNSNKTLLNAIFYLANYFFFNRSFHNSLKLYKILWDVGGIYSEESFKLFRFTKQILQRKKEKKRIHNK</sequence>
<dbReference type="VEuPathDB" id="PlasmoDB:PRELSG_1347700"/>
<dbReference type="InterPro" id="IPR011990">
    <property type="entry name" value="TPR-like_helical_dom_sf"/>
</dbReference>
<dbReference type="OrthoDB" id="10262026at2759"/>
<organism evidence="1 2">
    <name type="scientific">Plasmodium relictum</name>
    <dbReference type="NCBI Taxonomy" id="85471"/>
    <lineage>
        <taxon>Eukaryota</taxon>
        <taxon>Sar</taxon>
        <taxon>Alveolata</taxon>
        <taxon>Apicomplexa</taxon>
        <taxon>Aconoidasida</taxon>
        <taxon>Haemosporida</taxon>
        <taxon>Plasmodiidae</taxon>
        <taxon>Plasmodium</taxon>
        <taxon>Plasmodium (Haemamoeba)</taxon>
    </lineage>
</organism>
<evidence type="ECO:0000313" key="1">
    <source>
        <dbReference type="EMBL" id="CRH04103.1"/>
    </source>
</evidence>
<evidence type="ECO:0008006" key="3">
    <source>
        <dbReference type="Google" id="ProtNLM"/>
    </source>
</evidence>
<dbReference type="Proteomes" id="UP000220158">
    <property type="component" value="Chromosome 13"/>
</dbReference>
<dbReference type="OMA" id="RCLNHNS"/>
<dbReference type="SUPFAM" id="SSF48452">
    <property type="entry name" value="TPR-like"/>
    <property type="match status" value="2"/>
</dbReference>
<proteinExistence type="predicted"/>
<reference evidence="1 2" key="1">
    <citation type="submission" date="2015-04" db="EMBL/GenBank/DDBJ databases">
        <authorList>
            <consortium name="Pathogen Informatics"/>
        </authorList>
    </citation>
    <scope>NUCLEOTIDE SEQUENCE [LARGE SCALE GENOMIC DNA]</scope>
    <source>
        <strain evidence="1 2">SGS1</strain>
    </source>
</reference>